<dbReference type="SUPFAM" id="SSF53613">
    <property type="entry name" value="Ribokinase-like"/>
    <property type="match status" value="1"/>
</dbReference>
<proteinExistence type="inferred from homology"/>
<dbReference type="PANTHER" id="PTHR43320:SF2">
    <property type="entry name" value="2-DEHYDRO-3-DEOXYGLUCONOKINASE_2-DEHYDRO-3-DEOXYGALACTONOKINASE"/>
    <property type="match status" value="1"/>
</dbReference>
<sequence>MRPSAPAAGLEIVGLGEAMVLFQPPPGGLLADTPAVEVHVAGAELNLCTAAARLGVTTGFCSRVGADPLGSRVLTAARAAGVDTSLVTVDSRHPTGLFLKDVQRDGHRRVHYYRTGSAAAHLDRADAARLLTARPRLVAVSGITLALGPGPRAAVESVLRAARQAGITVAFDPNLRPALGDVDQQAAGVRALLSSVDVLLLGTDEAGPVLGVRDPRDADEVFAAAAAAGVAETVLKAGADGCYHAGPHGGAVHQPSAATTVVDPVGAGDAFAGGYLAGRLRGAPPAGAATLGGALAAGVVAAPGDTAGLPDASTAATLLRDALAR</sequence>
<dbReference type="OrthoDB" id="9808601at2"/>
<evidence type="ECO:0000256" key="2">
    <source>
        <dbReference type="ARBA" id="ARBA00022679"/>
    </source>
</evidence>
<dbReference type="GO" id="GO:0016301">
    <property type="term" value="F:kinase activity"/>
    <property type="evidence" value="ECO:0007669"/>
    <property type="project" value="UniProtKB-KW"/>
</dbReference>
<dbReference type="InterPro" id="IPR002173">
    <property type="entry name" value="Carboh/pur_kinase_PfkB_CS"/>
</dbReference>
<name>A0A2W2DP39_9ACTN</name>
<evidence type="ECO:0000313" key="6">
    <source>
        <dbReference type="Proteomes" id="UP000248749"/>
    </source>
</evidence>
<dbReference type="RefSeq" id="WP_111132320.1">
    <property type="nucleotide sequence ID" value="NZ_POUB01000005.1"/>
</dbReference>
<comment type="similarity">
    <text evidence="1">Belongs to the carbohydrate kinase PfkB family.</text>
</comment>
<dbReference type="EMBL" id="POUB01000005">
    <property type="protein sequence ID" value="PZG02680.1"/>
    <property type="molecule type" value="Genomic_DNA"/>
</dbReference>
<reference evidence="5 6" key="1">
    <citation type="submission" date="2018-01" db="EMBL/GenBank/DDBJ databases">
        <title>Draft genome sequence of Salinispora sp. 13K206.</title>
        <authorList>
            <person name="Sahin N."/>
            <person name="Saygin H."/>
            <person name="Ay H."/>
        </authorList>
    </citation>
    <scope>NUCLEOTIDE SEQUENCE [LARGE SCALE GENOMIC DNA]</scope>
    <source>
        <strain evidence="5 6">13K206</strain>
    </source>
</reference>
<feature type="domain" description="Carbohydrate kinase PfkB" evidence="4">
    <location>
        <begin position="13"/>
        <end position="311"/>
    </location>
</feature>
<dbReference type="PANTHER" id="PTHR43320">
    <property type="entry name" value="SUGAR KINASE"/>
    <property type="match status" value="1"/>
</dbReference>
<evidence type="ECO:0000256" key="1">
    <source>
        <dbReference type="ARBA" id="ARBA00010688"/>
    </source>
</evidence>
<keyword evidence="6" id="KW-1185">Reference proteome</keyword>
<accession>A0A2W2DP39</accession>
<dbReference type="PROSITE" id="PS00584">
    <property type="entry name" value="PFKB_KINASES_2"/>
    <property type="match status" value="1"/>
</dbReference>
<dbReference type="AlphaFoldDB" id="A0A2W2DP39"/>
<gene>
    <name evidence="5" type="ORF">C1I99_01420</name>
</gene>
<dbReference type="InterPro" id="IPR052700">
    <property type="entry name" value="Carb_kinase_PfkB-like"/>
</dbReference>
<keyword evidence="3" id="KW-0418">Kinase</keyword>
<dbReference type="CDD" id="cd01166">
    <property type="entry name" value="KdgK"/>
    <property type="match status" value="1"/>
</dbReference>
<comment type="caution">
    <text evidence="5">The sequence shown here is derived from an EMBL/GenBank/DDBJ whole genome shotgun (WGS) entry which is preliminary data.</text>
</comment>
<protein>
    <recommendedName>
        <fullName evidence="4">Carbohydrate kinase PfkB domain-containing protein</fullName>
    </recommendedName>
</protein>
<evidence type="ECO:0000313" key="5">
    <source>
        <dbReference type="EMBL" id="PZG02680.1"/>
    </source>
</evidence>
<organism evidence="5 6">
    <name type="scientific">Micromonospora deserti</name>
    <dbReference type="NCBI Taxonomy" id="2070366"/>
    <lineage>
        <taxon>Bacteria</taxon>
        <taxon>Bacillati</taxon>
        <taxon>Actinomycetota</taxon>
        <taxon>Actinomycetes</taxon>
        <taxon>Micromonosporales</taxon>
        <taxon>Micromonosporaceae</taxon>
        <taxon>Micromonospora</taxon>
    </lineage>
</organism>
<evidence type="ECO:0000259" key="4">
    <source>
        <dbReference type="Pfam" id="PF00294"/>
    </source>
</evidence>
<dbReference type="Pfam" id="PF00294">
    <property type="entry name" value="PfkB"/>
    <property type="match status" value="1"/>
</dbReference>
<keyword evidence="2" id="KW-0808">Transferase</keyword>
<evidence type="ECO:0000256" key="3">
    <source>
        <dbReference type="ARBA" id="ARBA00022777"/>
    </source>
</evidence>
<dbReference type="Gene3D" id="3.40.1190.20">
    <property type="match status" value="1"/>
</dbReference>
<dbReference type="InterPro" id="IPR011611">
    <property type="entry name" value="PfkB_dom"/>
</dbReference>
<dbReference type="Proteomes" id="UP000248749">
    <property type="component" value="Unassembled WGS sequence"/>
</dbReference>
<dbReference type="InterPro" id="IPR029056">
    <property type="entry name" value="Ribokinase-like"/>
</dbReference>